<accession>A0ABP8HZG6</accession>
<protein>
    <recommendedName>
        <fullName evidence="2">tRNA threonylcarbamoyladenosine biosynthesis protein TsaB</fullName>
    </recommendedName>
    <alternativeName>
        <fullName evidence="3">t(6)A37 threonylcarbamoyladenosine biosynthesis protein TsaB</fullName>
    </alternativeName>
</protein>
<organism evidence="5 6">
    <name type="scientific">Kangiella taiwanensis</name>
    <dbReference type="NCBI Taxonomy" id="1079179"/>
    <lineage>
        <taxon>Bacteria</taxon>
        <taxon>Pseudomonadati</taxon>
        <taxon>Pseudomonadota</taxon>
        <taxon>Gammaproteobacteria</taxon>
        <taxon>Kangiellales</taxon>
        <taxon>Kangiellaceae</taxon>
        <taxon>Kangiella</taxon>
    </lineage>
</organism>
<proteinExistence type="inferred from homology"/>
<comment type="caution">
    <text evidence="5">The sequence shown here is derived from an EMBL/GenBank/DDBJ whole genome shotgun (WGS) entry which is preliminary data.</text>
</comment>
<dbReference type="SUPFAM" id="SSF53067">
    <property type="entry name" value="Actin-like ATPase domain"/>
    <property type="match status" value="2"/>
</dbReference>
<evidence type="ECO:0000256" key="2">
    <source>
        <dbReference type="ARBA" id="ARBA00019012"/>
    </source>
</evidence>
<dbReference type="EMBL" id="BAABFU010000002">
    <property type="protein sequence ID" value="GAA4348221.1"/>
    <property type="molecule type" value="Genomic_DNA"/>
</dbReference>
<dbReference type="RefSeq" id="WP_223577726.1">
    <property type="nucleotide sequence ID" value="NZ_BAABFU010000002.1"/>
</dbReference>
<dbReference type="InterPro" id="IPR000905">
    <property type="entry name" value="Gcp-like_dom"/>
</dbReference>
<dbReference type="Proteomes" id="UP001501294">
    <property type="component" value="Unassembled WGS sequence"/>
</dbReference>
<evidence type="ECO:0000313" key="6">
    <source>
        <dbReference type="Proteomes" id="UP001501294"/>
    </source>
</evidence>
<dbReference type="CDD" id="cd24032">
    <property type="entry name" value="ASKHA_NBD_TsaB"/>
    <property type="match status" value="1"/>
</dbReference>
<dbReference type="InterPro" id="IPR022496">
    <property type="entry name" value="T6A_TsaB"/>
</dbReference>
<dbReference type="PANTHER" id="PTHR11735:SF11">
    <property type="entry name" value="TRNA THREONYLCARBAMOYLADENOSINE BIOSYNTHESIS PROTEIN TSAB"/>
    <property type="match status" value="1"/>
</dbReference>
<dbReference type="PANTHER" id="PTHR11735">
    <property type="entry name" value="TRNA N6-ADENOSINE THREONYLCARBAMOYLTRANSFERASE"/>
    <property type="match status" value="1"/>
</dbReference>
<sequence length="231" mass="24578">MPNLLVIDTATEACSVALLLDGVAYTQSKVAPREHGELILPMVDQVLSDADVTLQQLDAIVYGQGPGAFTGLRICISVVQGLAFGADLPVIGVSSLQAMAQAAYETLGAEHVLSAIDARMGEVYWGEYSVNANGVMHLVGTEKVCAPNLVTISSADSSKIYSAVGTGWKTYAKELAETLNLPTVIYKEPLYPSAEAMLPMALELYNQGNTFSAEQAVPVYLRDNVAKKAQH</sequence>
<evidence type="ECO:0000256" key="1">
    <source>
        <dbReference type="ARBA" id="ARBA00010493"/>
    </source>
</evidence>
<keyword evidence="6" id="KW-1185">Reference proteome</keyword>
<evidence type="ECO:0000313" key="5">
    <source>
        <dbReference type="EMBL" id="GAA4348221.1"/>
    </source>
</evidence>
<name>A0ABP8HZG6_9GAMM</name>
<evidence type="ECO:0000259" key="4">
    <source>
        <dbReference type="Pfam" id="PF00814"/>
    </source>
</evidence>
<dbReference type="InterPro" id="IPR043129">
    <property type="entry name" value="ATPase_NBD"/>
</dbReference>
<feature type="domain" description="Gcp-like" evidence="4">
    <location>
        <begin position="29"/>
        <end position="229"/>
    </location>
</feature>
<reference evidence="6" key="1">
    <citation type="journal article" date="2019" name="Int. J. Syst. Evol. Microbiol.">
        <title>The Global Catalogue of Microorganisms (GCM) 10K type strain sequencing project: providing services to taxonomists for standard genome sequencing and annotation.</title>
        <authorList>
            <consortium name="The Broad Institute Genomics Platform"/>
            <consortium name="The Broad Institute Genome Sequencing Center for Infectious Disease"/>
            <person name="Wu L."/>
            <person name="Ma J."/>
        </authorList>
    </citation>
    <scope>NUCLEOTIDE SEQUENCE [LARGE SCALE GENOMIC DNA]</scope>
    <source>
        <strain evidence="6">JCM 17727</strain>
    </source>
</reference>
<dbReference type="Gene3D" id="3.30.420.40">
    <property type="match status" value="2"/>
</dbReference>
<dbReference type="Pfam" id="PF00814">
    <property type="entry name" value="TsaD"/>
    <property type="match status" value="1"/>
</dbReference>
<evidence type="ECO:0000256" key="3">
    <source>
        <dbReference type="ARBA" id="ARBA00032446"/>
    </source>
</evidence>
<dbReference type="NCBIfam" id="TIGR03725">
    <property type="entry name" value="T6A_YeaZ"/>
    <property type="match status" value="1"/>
</dbReference>
<gene>
    <name evidence="5" type="primary">tsaB</name>
    <name evidence="5" type="ORF">GCM10023150_11390</name>
</gene>
<comment type="similarity">
    <text evidence="1">Belongs to the KAE1 / TsaD family. TsaB subfamily.</text>
</comment>